<dbReference type="InterPro" id="IPR036388">
    <property type="entry name" value="WH-like_DNA-bd_sf"/>
</dbReference>
<reference evidence="2 3" key="1">
    <citation type="submission" date="2018-06" db="EMBL/GenBank/DDBJ databases">
        <authorList>
            <person name="Strepis N."/>
        </authorList>
    </citation>
    <scope>NUCLEOTIDE SEQUENCE [LARGE SCALE GENOMIC DNA]</scope>
    <source>
        <strain evidence="2">LUCI</strain>
    </source>
</reference>
<feature type="domain" description="Transcription regulator PadR N-terminal" evidence="1">
    <location>
        <begin position="18"/>
        <end position="91"/>
    </location>
</feature>
<dbReference type="InterPro" id="IPR036390">
    <property type="entry name" value="WH_DNA-bd_sf"/>
</dbReference>
<keyword evidence="3" id="KW-1185">Reference proteome</keyword>
<dbReference type="InterPro" id="IPR005149">
    <property type="entry name" value="Tscrpt_reg_PadR_N"/>
</dbReference>
<sequence length="119" mass="14296">MARKSKKGQTYRHTPAFILLFLVRENLYGAALLNTLQKELPWYHTDSAVIYRSLQDLEQEGAVKSYWETDTAGPARKWYQITPKGLERLQEFKEDIEMRKRNLEFFLDSYETFRRRTEK</sequence>
<evidence type="ECO:0000259" key="1">
    <source>
        <dbReference type="Pfam" id="PF03551"/>
    </source>
</evidence>
<accession>A0A498R2W5</accession>
<dbReference type="RefSeq" id="WP_122626776.1">
    <property type="nucleotide sequence ID" value="NZ_UPPP01000059.1"/>
</dbReference>
<evidence type="ECO:0000313" key="3">
    <source>
        <dbReference type="Proteomes" id="UP000277811"/>
    </source>
</evidence>
<dbReference type="SUPFAM" id="SSF46785">
    <property type="entry name" value="Winged helix' DNA-binding domain"/>
    <property type="match status" value="1"/>
</dbReference>
<dbReference type="PANTHER" id="PTHR33169:SF14">
    <property type="entry name" value="TRANSCRIPTIONAL REGULATOR RV3488"/>
    <property type="match status" value="1"/>
</dbReference>
<dbReference type="Proteomes" id="UP000277811">
    <property type="component" value="Unassembled WGS sequence"/>
</dbReference>
<protein>
    <submittedName>
        <fullName evidence="2">Transcription regulator padr n-terminal</fullName>
    </submittedName>
</protein>
<evidence type="ECO:0000313" key="2">
    <source>
        <dbReference type="EMBL" id="VBB05804.1"/>
    </source>
</evidence>
<dbReference type="PANTHER" id="PTHR33169">
    <property type="entry name" value="PADR-FAMILY TRANSCRIPTIONAL REGULATOR"/>
    <property type="match status" value="1"/>
</dbReference>
<dbReference type="InterPro" id="IPR052509">
    <property type="entry name" value="Metal_resp_DNA-bind_regulator"/>
</dbReference>
<proteinExistence type="predicted"/>
<organism evidence="2 3">
    <name type="scientific">Lucifera butyrica</name>
    <dbReference type="NCBI Taxonomy" id="1351585"/>
    <lineage>
        <taxon>Bacteria</taxon>
        <taxon>Bacillati</taxon>
        <taxon>Bacillota</taxon>
        <taxon>Negativicutes</taxon>
        <taxon>Veillonellales</taxon>
        <taxon>Veillonellaceae</taxon>
        <taxon>Lucifera</taxon>
    </lineage>
</organism>
<dbReference type="AlphaFoldDB" id="A0A498R2W5"/>
<dbReference type="OrthoDB" id="8595425at2"/>
<gene>
    <name evidence="2" type="ORF">LUCI_1015</name>
</gene>
<dbReference type="EMBL" id="UPPP01000059">
    <property type="protein sequence ID" value="VBB05804.1"/>
    <property type="molecule type" value="Genomic_DNA"/>
</dbReference>
<name>A0A498R2W5_9FIRM</name>
<dbReference type="Pfam" id="PF03551">
    <property type="entry name" value="PadR"/>
    <property type="match status" value="1"/>
</dbReference>
<dbReference type="Gene3D" id="1.10.10.10">
    <property type="entry name" value="Winged helix-like DNA-binding domain superfamily/Winged helix DNA-binding domain"/>
    <property type="match status" value="1"/>
</dbReference>